<dbReference type="InterPro" id="IPR012337">
    <property type="entry name" value="RNaseH-like_sf"/>
</dbReference>
<evidence type="ECO:0000259" key="8">
    <source>
        <dbReference type="SMART" id="SM00479"/>
    </source>
</evidence>
<dbReference type="InParanoid" id="A0A2V0P305"/>
<comment type="caution">
    <text evidence="9">The sequence shown here is derived from an EMBL/GenBank/DDBJ whole genome shotgun (WGS) entry which is preliminary data.</text>
</comment>
<feature type="domain" description="Exonuclease" evidence="8">
    <location>
        <begin position="200"/>
        <end position="396"/>
    </location>
</feature>
<evidence type="ECO:0000313" key="10">
    <source>
        <dbReference type="Proteomes" id="UP000247498"/>
    </source>
</evidence>
<keyword evidence="10" id="KW-1185">Reference proteome</keyword>
<dbReference type="CDD" id="cd06145">
    <property type="entry name" value="REX1_like"/>
    <property type="match status" value="1"/>
</dbReference>
<dbReference type="PANTHER" id="PTHR12801:SF115">
    <property type="entry name" value="FI18136P1-RELATED"/>
    <property type="match status" value="1"/>
</dbReference>
<feature type="region of interest" description="Disordered" evidence="7">
    <location>
        <begin position="331"/>
        <end position="374"/>
    </location>
</feature>
<dbReference type="FunCoup" id="A0A2V0P305">
    <property type="interactions" value="963"/>
</dbReference>
<dbReference type="InterPro" id="IPR047021">
    <property type="entry name" value="REXO1/3/4-like"/>
</dbReference>
<dbReference type="GO" id="GO:0003676">
    <property type="term" value="F:nucleic acid binding"/>
    <property type="evidence" value="ECO:0007669"/>
    <property type="project" value="InterPro"/>
</dbReference>
<feature type="compositionally biased region" description="Basic and acidic residues" evidence="7">
    <location>
        <begin position="567"/>
        <end position="587"/>
    </location>
</feature>
<keyword evidence="5" id="KW-0269">Exonuclease</keyword>
<proteinExistence type="inferred from homology"/>
<dbReference type="SUPFAM" id="SSF53098">
    <property type="entry name" value="Ribonuclease H-like"/>
    <property type="match status" value="1"/>
</dbReference>
<organism evidence="9 10">
    <name type="scientific">Raphidocelis subcapitata</name>
    <dbReference type="NCBI Taxonomy" id="307507"/>
    <lineage>
        <taxon>Eukaryota</taxon>
        <taxon>Viridiplantae</taxon>
        <taxon>Chlorophyta</taxon>
        <taxon>core chlorophytes</taxon>
        <taxon>Chlorophyceae</taxon>
        <taxon>CS clade</taxon>
        <taxon>Sphaeropleales</taxon>
        <taxon>Selenastraceae</taxon>
        <taxon>Raphidocelis</taxon>
    </lineage>
</organism>
<evidence type="ECO:0000256" key="4">
    <source>
        <dbReference type="ARBA" id="ARBA00022801"/>
    </source>
</evidence>
<keyword evidence="4" id="KW-0378">Hydrolase</keyword>
<protein>
    <recommendedName>
        <fullName evidence="8">Exonuclease domain-containing protein</fullName>
    </recommendedName>
</protein>
<dbReference type="InterPro" id="IPR034922">
    <property type="entry name" value="REX1-like_exo"/>
</dbReference>
<dbReference type="InterPro" id="IPR013520">
    <property type="entry name" value="Ribonucl_H"/>
</dbReference>
<gene>
    <name evidence="9" type="ORF">Rsub_06524</name>
</gene>
<accession>A0A2V0P305</accession>
<name>A0A2V0P305_9CHLO</name>
<dbReference type="InterPro" id="IPR036397">
    <property type="entry name" value="RNaseH_sf"/>
</dbReference>
<evidence type="ECO:0000256" key="5">
    <source>
        <dbReference type="ARBA" id="ARBA00022839"/>
    </source>
</evidence>
<evidence type="ECO:0000256" key="7">
    <source>
        <dbReference type="SAM" id="MobiDB-lite"/>
    </source>
</evidence>
<dbReference type="GO" id="GO:0004527">
    <property type="term" value="F:exonuclease activity"/>
    <property type="evidence" value="ECO:0007669"/>
    <property type="project" value="UniProtKB-KW"/>
</dbReference>
<dbReference type="OrthoDB" id="16516at2759"/>
<feature type="compositionally biased region" description="Gly residues" evidence="7">
    <location>
        <begin position="341"/>
        <end position="353"/>
    </location>
</feature>
<feature type="compositionally biased region" description="Low complexity" evidence="7">
    <location>
        <begin position="120"/>
        <end position="129"/>
    </location>
</feature>
<dbReference type="EMBL" id="BDRX01000049">
    <property type="protein sequence ID" value="GBF94254.1"/>
    <property type="molecule type" value="Genomic_DNA"/>
</dbReference>
<keyword evidence="6" id="KW-0539">Nucleus</keyword>
<feature type="compositionally biased region" description="Polar residues" evidence="7">
    <location>
        <begin position="91"/>
        <end position="100"/>
    </location>
</feature>
<dbReference type="PANTHER" id="PTHR12801">
    <property type="entry name" value="RNA EXONUCLEASE REXO1 / RECO3 FAMILY MEMBER-RELATED"/>
    <property type="match status" value="1"/>
</dbReference>
<sequence length="587" mass="60605">MERLEGLPAGELALMVKFCQKSGFSGPQGNAWKDFVQALPAAQKQQDPARHPREQLLQFLGGVVSEAKQAKQLKRYAKWRAAVREELTAARQEQASSSGRGQEEAGDGQPAGKKPKTAKGKQQQKQQQQKQKEQQQEQEQPAAGGAAGAPAWRLVARTRAHPKFDRAYAFPSYEKGWLRTSRLRPRGAGGAAAPLPARPRLLALDCEMCETDRSRNALLSLAVVDENGDVVMRELVKPKGKILDLRTAITGIGPADLEGVTLRPRDAARRLAALLGPDTVLVGHSLSADLAALQIDHQPVIDTALLFSYKGLANATPSLVHLAKQLLGQELRSGGPAPGADGDGAGDNDGSGSGAAAAAGDGPAGGEAAGAGVHDSREDAAAAMDLVLFEMAKEAVGEATGAIEPPAVKVARDDLCKLLVHQLPASLASPQLAVTHAFGRAGAPPPAAVEAGSGPGQLLLVFANPAVANEAFAALPAQAGTDSVGRQQKQLELAGGVKVRVRKMAAHAGALFGRDARQDRGKAAANKAKRKQGAGSGGGRKRQREDGGGGGGAGGGGADGGGGEGGEGGHAEKRAARARRFREGLAK</sequence>
<feature type="region of interest" description="Disordered" evidence="7">
    <location>
        <begin position="90"/>
        <end position="149"/>
    </location>
</feature>
<evidence type="ECO:0000256" key="3">
    <source>
        <dbReference type="ARBA" id="ARBA00022722"/>
    </source>
</evidence>
<reference evidence="9 10" key="1">
    <citation type="journal article" date="2018" name="Sci. Rep.">
        <title>Raphidocelis subcapitata (=Pseudokirchneriella subcapitata) provides an insight into genome evolution and environmental adaptations in the Sphaeropleales.</title>
        <authorList>
            <person name="Suzuki S."/>
            <person name="Yamaguchi H."/>
            <person name="Nakajima N."/>
            <person name="Kawachi M."/>
        </authorList>
    </citation>
    <scope>NUCLEOTIDE SEQUENCE [LARGE SCALE GENOMIC DNA]</scope>
    <source>
        <strain evidence="9 10">NIES-35</strain>
    </source>
</reference>
<evidence type="ECO:0000256" key="1">
    <source>
        <dbReference type="ARBA" id="ARBA00004123"/>
    </source>
</evidence>
<dbReference type="GO" id="GO:0005634">
    <property type="term" value="C:nucleus"/>
    <property type="evidence" value="ECO:0007669"/>
    <property type="project" value="UniProtKB-SubCell"/>
</dbReference>
<evidence type="ECO:0000256" key="2">
    <source>
        <dbReference type="ARBA" id="ARBA00006357"/>
    </source>
</evidence>
<evidence type="ECO:0000256" key="6">
    <source>
        <dbReference type="ARBA" id="ARBA00023242"/>
    </source>
</evidence>
<dbReference type="SMART" id="SM00479">
    <property type="entry name" value="EXOIII"/>
    <property type="match status" value="1"/>
</dbReference>
<dbReference type="Gene3D" id="3.30.420.10">
    <property type="entry name" value="Ribonuclease H-like superfamily/Ribonuclease H"/>
    <property type="match status" value="1"/>
</dbReference>
<comment type="subcellular location">
    <subcellularLocation>
        <location evidence="1">Nucleus</location>
    </subcellularLocation>
</comment>
<feature type="compositionally biased region" description="Low complexity" evidence="7">
    <location>
        <begin position="137"/>
        <end position="149"/>
    </location>
</feature>
<evidence type="ECO:0000313" key="9">
    <source>
        <dbReference type="EMBL" id="GBF94254.1"/>
    </source>
</evidence>
<dbReference type="Proteomes" id="UP000247498">
    <property type="component" value="Unassembled WGS sequence"/>
</dbReference>
<feature type="compositionally biased region" description="Gly residues" evidence="7">
    <location>
        <begin position="548"/>
        <end position="566"/>
    </location>
</feature>
<dbReference type="STRING" id="307507.A0A2V0P305"/>
<dbReference type="AlphaFoldDB" id="A0A2V0P305"/>
<feature type="region of interest" description="Disordered" evidence="7">
    <location>
        <begin position="512"/>
        <end position="587"/>
    </location>
</feature>
<comment type="similarity">
    <text evidence="2">Belongs to the REXO1/REXO3 family.</text>
</comment>
<keyword evidence="3" id="KW-0540">Nuclease</keyword>